<dbReference type="Proteomes" id="UP000251960">
    <property type="component" value="Chromosome 2"/>
</dbReference>
<dbReference type="Gene3D" id="1.10.510.10">
    <property type="entry name" value="Transferase(Phosphotransferase) domain 1"/>
    <property type="match status" value="1"/>
</dbReference>
<keyword evidence="6" id="KW-0472">Membrane</keyword>
<keyword evidence="1" id="KW-0723">Serine/threonine-protein kinase</keyword>
<dbReference type="ExpressionAtlas" id="A0A3L6G3K6">
    <property type="expression patterns" value="baseline and differential"/>
</dbReference>
<organism evidence="8 9">
    <name type="scientific">Zea mays</name>
    <name type="common">Maize</name>
    <dbReference type="NCBI Taxonomy" id="4577"/>
    <lineage>
        <taxon>Eukaryota</taxon>
        <taxon>Viridiplantae</taxon>
        <taxon>Streptophyta</taxon>
        <taxon>Embryophyta</taxon>
        <taxon>Tracheophyta</taxon>
        <taxon>Spermatophyta</taxon>
        <taxon>Magnoliopsida</taxon>
        <taxon>Liliopsida</taxon>
        <taxon>Poales</taxon>
        <taxon>Poaceae</taxon>
        <taxon>PACMAD clade</taxon>
        <taxon>Panicoideae</taxon>
        <taxon>Andropogonodae</taxon>
        <taxon>Andropogoneae</taxon>
        <taxon>Tripsacinae</taxon>
        <taxon>Zea</taxon>
    </lineage>
</organism>
<name>A0A3L6G3K6_MAIZE</name>
<evidence type="ECO:0000313" key="8">
    <source>
        <dbReference type="EMBL" id="PWZ41381.1"/>
    </source>
</evidence>
<proteinExistence type="predicted"/>
<dbReference type="Gene3D" id="3.30.200.20">
    <property type="entry name" value="Phosphorylase Kinase, domain 1"/>
    <property type="match status" value="1"/>
</dbReference>
<keyword evidence="6" id="KW-0812">Transmembrane</keyword>
<comment type="caution">
    <text evidence="8">The sequence shown here is derived from an EMBL/GenBank/DDBJ whole genome shotgun (WGS) entry which is preliminary data.</text>
</comment>
<evidence type="ECO:0000313" key="9">
    <source>
        <dbReference type="Proteomes" id="UP000251960"/>
    </source>
</evidence>
<feature type="transmembrane region" description="Helical" evidence="6">
    <location>
        <begin position="206"/>
        <end position="223"/>
    </location>
</feature>
<keyword evidence="2" id="KW-0808">Transferase</keyword>
<evidence type="ECO:0000256" key="6">
    <source>
        <dbReference type="SAM" id="Phobius"/>
    </source>
</evidence>
<dbReference type="GO" id="GO:0005524">
    <property type="term" value="F:ATP binding"/>
    <property type="evidence" value="ECO:0007669"/>
    <property type="project" value="UniProtKB-KW"/>
</dbReference>
<dbReference type="EMBL" id="NCVQ01000003">
    <property type="protein sequence ID" value="PWZ41381.1"/>
    <property type="molecule type" value="Genomic_DNA"/>
</dbReference>
<dbReference type="InterPro" id="IPR011009">
    <property type="entry name" value="Kinase-like_dom_sf"/>
</dbReference>
<dbReference type="InterPro" id="IPR000719">
    <property type="entry name" value="Prot_kinase_dom"/>
</dbReference>
<gene>
    <name evidence="8" type="primary">CRK2_0</name>
    <name evidence="8" type="ORF">Zm00014a_023230</name>
</gene>
<feature type="domain" description="Protein kinase" evidence="7">
    <location>
        <begin position="1"/>
        <end position="263"/>
    </location>
</feature>
<dbReference type="PANTHER" id="PTHR24349">
    <property type="entry name" value="SERINE/THREONINE-PROTEIN KINASE"/>
    <property type="match status" value="1"/>
</dbReference>
<dbReference type="AlphaFoldDB" id="A0A3L6G3K6"/>
<dbReference type="PROSITE" id="PS50011">
    <property type="entry name" value="PROTEIN_KINASE_DOM"/>
    <property type="match status" value="1"/>
</dbReference>
<dbReference type="Pfam" id="PF00069">
    <property type="entry name" value="Pkinase"/>
    <property type="match status" value="1"/>
</dbReference>
<evidence type="ECO:0000256" key="3">
    <source>
        <dbReference type="ARBA" id="ARBA00022741"/>
    </source>
</evidence>
<evidence type="ECO:0000256" key="2">
    <source>
        <dbReference type="ARBA" id="ARBA00022679"/>
    </source>
</evidence>
<reference evidence="8 9" key="1">
    <citation type="journal article" date="2018" name="Nat. Genet.">
        <title>Extensive intraspecific gene order and gene structural variations between Mo17 and other maize genomes.</title>
        <authorList>
            <person name="Sun S."/>
            <person name="Zhou Y."/>
            <person name="Chen J."/>
            <person name="Shi J."/>
            <person name="Zhao H."/>
            <person name="Zhao H."/>
            <person name="Song W."/>
            <person name="Zhang M."/>
            <person name="Cui Y."/>
            <person name="Dong X."/>
            <person name="Liu H."/>
            <person name="Ma X."/>
            <person name="Jiao Y."/>
            <person name="Wang B."/>
            <person name="Wei X."/>
            <person name="Stein J.C."/>
            <person name="Glaubitz J.C."/>
            <person name="Lu F."/>
            <person name="Yu G."/>
            <person name="Liang C."/>
            <person name="Fengler K."/>
            <person name="Li B."/>
            <person name="Rafalski A."/>
            <person name="Schnable P.S."/>
            <person name="Ware D.H."/>
            <person name="Buckler E.S."/>
            <person name="Lai J."/>
        </authorList>
    </citation>
    <scope>NUCLEOTIDE SEQUENCE [LARGE SCALE GENOMIC DNA]</scope>
    <source>
        <strain evidence="9">cv. Missouri 17</strain>
        <tissue evidence="8">Seedling</tissue>
    </source>
</reference>
<keyword evidence="6" id="KW-1133">Transmembrane helix</keyword>
<evidence type="ECO:0000256" key="5">
    <source>
        <dbReference type="ARBA" id="ARBA00022840"/>
    </source>
</evidence>
<dbReference type="InterPro" id="IPR050205">
    <property type="entry name" value="CDPK_Ser/Thr_kinases"/>
</dbReference>
<dbReference type="SUPFAM" id="SSF56112">
    <property type="entry name" value="Protein kinase-like (PK-like)"/>
    <property type="match status" value="1"/>
</dbReference>
<sequence length="263" mass="29368">MGQCYARNVHGVDVDGGGMEATTIMVSVAGGPEDAMTTAISIEDVRKEVKILKALSGHSNLVKFYDACEDALNVYIIMEGGRYNEGDAKIIVEQILKVVAFCHLQGVVHRDLKPEIREKHLSLKKGTRPDITTAIEDVKTILIQHFTVFTQIKASLTPLELNSICHVDEGDQGVNATQWLHNEHVLVTVVVAPNDKYLCTGGSDQKVVSCLFVLLVSYVAYVMSYWKRFYIITEVRVHILIGVFHILCKEMIDMLPEIIELIR</sequence>
<keyword evidence="3" id="KW-0547">Nucleotide-binding</keyword>
<evidence type="ECO:0000256" key="1">
    <source>
        <dbReference type="ARBA" id="ARBA00022527"/>
    </source>
</evidence>
<accession>A0A3L6G3K6</accession>
<keyword evidence="5" id="KW-0067">ATP-binding</keyword>
<evidence type="ECO:0000259" key="7">
    <source>
        <dbReference type="PROSITE" id="PS50011"/>
    </source>
</evidence>
<evidence type="ECO:0000256" key="4">
    <source>
        <dbReference type="ARBA" id="ARBA00022777"/>
    </source>
</evidence>
<protein>
    <submittedName>
        <fullName evidence="8">CDPK-related kinase 2</fullName>
    </submittedName>
</protein>
<keyword evidence="4 8" id="KW-0418">Kinase</keyword>
<dbReference type="GO" id="GO:0004674">
    <property type="term" value="F:protein serine/threonine kinase activity"/>
    <property type="evidence" value="ECO:0007669"/>
    <property type="project" value="UniProtKB-KW"/>
</dbReference>
<dbReference type="SMART" id="SM00220">
    <property type="entry name" value="S_TKc"/>
    <property type="match status" value="1"/>
</dbReference>